<evidence type="ECO:0000313" key="3">
    <source>
        <dbReference type="EMBL" id="PEV96452.1"/>
    </source>
</evidence>
<dbReference type="InterPro" id="IPR014973">
    <property type="entry name" value="DUF1835"/>
</dbReference>
<evidence type="ECO:0000259" key="2">
    <source>
        <dbReference type="Pfam" id="PF12395"/>
    </source>
</evidence>
<evidence type="ECO:0000259" key="1">
    <source>
        <dbReference type="Pfam" id="PF08874"/>
    </source>
</evidence>
<protein>
    <recommendedName>
        <fullName evidence="5">DUF1835 domain-containing protein</fullName>
    </recommendedName>
</protein>
<proteinExistence type="predicted"/>
<dbReference type="OrthoDB" id="343110at2"/>
<dbReference type="EMBL" id="NTWE01000055">
    <property type="protein sequence ID" value="PEV96452.1"/>
    <property type="molecule type" value="Genomic_DNA"/>
</dbReference>
<dbReference type="Pfam" id="PF08874">
    <property type="entry name" value="DUF1835"/>
    <property type="match status" value="1"/>
</dbReference>
<name>A0A2A8PPN4_BACCE</name>
<evidence type="ECO:0000313" key="4">
    <source>
        <dbReference type="Proteomes" id="UP000220635"/>
    </source>
</evidence>
<evidence type="ECO:0008006" key="5">
    <source>
        <dbReference type="Google" id="ProtNLM"/>
    </source>
</evidence>
<feature type="domain" description="DUF3658" evidence="2">
    <location>
        <begin position="169"/>
        <end position="268"/>
    </location>
</feature>
<dbReference type="AlphaFoldDB" id="A0A2A8PPN4"/>
<dbReference type="Proteomes" id="UP000220635">
    <property type="component" value="Unassembled WGS sequence"/>
</dbReference>
<comment type="caution">
    <text evidence="3">The sequence shown here is derived from an EMBL/GenBank/DDBJ whole genome shotgun (WGS) entry which is preliminary data.</text>
</comment>
<gene>
    <name evidence="3" type="ORF">CN425_25360</name>
</gene>
<accession>A0A2A8PPN4</accession>
<dbReference type="InterPro" id="IPR022123">
    <property type="entry name" value="DUF3658"/>
</dbReference>
<dbReference type="RefSeq" id="WP_098381324.1">
    <property type="nucleotide sequence ID" value="NZ_NTWE01000055.1"/>
</dbReference>
<feature type="domain" description="DUF1835" evidence="1">
    <location>
        <begin position="4"/>
        <end position="131"/>
    </location>
</feature>
<reference evidence="3 4" key="1">
    <citation type="submission" date="2017-09" db="EMBL/GenBank/DDBJ databases">
        <title>Large-scale bioinformatics analysis of Bacillus genomes uncovers conserved roles of natural products in bacterial physiology.</title>
        <authorList>
            <consortium name="Agbiome Team Llc"/>
            <person name="Bleich R.M."/>
            <person name="Grubbs K.J."/>
            <person name="Santa Maria K.C."/>
            <person name="Allen S.E."/>
            <person name="Farag S."/>
            <person name="Shank E.A."/>
            <person name="Bowers A."/>
        </authorList>
    </citation>
    <scope>NUCLEOTIDE SEQUENCE [LARGE SCALE GENOMIC DNA]</scope>
    <source>
        <strain evidence="3 4">AFS010695</strain>
    </source>
</reference>
<organism evidence="3 4">
    <name type="scientific">Bacillus cereus</name>
    <dbReference type="NCBI Taxonomy" id="1396"/>
    <lineage>
        <taxon>Bacteria</taxon>
        <taxon>Bacillati</taxon>
        <taxon>Bacillota</taxon>
        <taxon>Bacilli</taxon>
        <taxon>Bacillales</taxon>
        <taxon>Bacillaceae</taxon>
        <taxon>Bacillus</taxon>
        <taxon>Bacillus cereus group</taxon>
    </lineage>
</organism>
<sequence length="278" mass="32163">MNIIHITFGEAAYGNIKNIFHKRNENTNEKIICINEDFSIGPIHKLETAVGMQERRKWLKELLTKTGPVSDIDYLDWIETVLKSNSHITTEVSNESKVILWYGNNPSDEIGLRFVVFLLQNKNVIFETVNVTEYARHIGYKVHDINNKEIPYTIRSLGGMPPKFILDAFQTKKKLSNTNVQNLIKDWEKLSQTKNVLRILSDGDIITVAEDHYDCFILENTSNEYKSVARVIGEIIEQSDQYIGELYLIFRVHVLIQQGKLNYKGNLEYLGQLKIKRT</sequence>
<dbReference type="Pfam" id="PF12395">
    <property type="entry name" value="DUF3658"/>
    <property type="match status" value="1"/>
</dbReference>